<dbReference type="InterPro" id="IPR007750">
    <property type="entry name" value="DUF674"/>
</dbReference>
<evidence type="ECO:0000313" key="2">
    <source>
        <dbReference type="Proteomes" id="UP001341281"/>
    </source>
</evidence>
<gene>
    <name evidence="1" type="ORF">U9M48_020809</name>
</gene>
<sequence>MAARPATVLTMKLLVDKKAQRVLYAEAGKDVVDFLFSLLALPLSAVTKLLGPRVDLPVAAGAVAKLPTTTTAAGATMVGSVGNLYRSVAELDAGHVCCRDAKNSLLEPVVLHLVAAPAPAPSGGGLFRCKGCSCSLKCYDYVARVSGTPCPVCKGKMSKEVQLVEVESGGAMSAAAAGKGISRRTGTGYVRDMVTYTVMDDLSVAPMSTICAVTALVALGVSDLTGLQAKTVEIRYKEGLALLKASLQSETVLTDVFLGVKQRLLVDTKGQRVLYAEAGKDVVDFIFSLLALPVGTAVKLLGKESMVGCVGNVYASVEDLDGTYVELGAAKDALLHPTVLSPAAGTKGSPLFCLPARPSAPPRLKKLFRCSNDRDGLYHLGGHYRSYNYNSCRKYIADTSGWECPSCGLHMNTEAEFLSQGGLVRGVVTYTVMDDLKVAPMSTISGITLLNTFGITDIGALKENTVQLGYAEGLEILRQSLQSKTVLTDVFLRKKNQKA</sequence>
<dbReference type="PANTHER" id="PTHR33103">
    <property type="entry name" value="OS01G0153900 PROTEIN"/>
    <property type="match status" value="1"/>
</dbReference>
<accession>A0AAQ3TJ27</accession>
<dbReference type="Pfam" id="PF05056">
    <property type="entry name" value="DUF674"/>
    <property type="match status" value="1"/>
</dbReference>
<protein>
    <submittedName>
        <fullName evidence="1">Uncharacterized protein</fullName>
    </submittedName>
</protein>
<proteinExistence type="predicted"/>
<dbReference type="PANTHER" id="PTHR33103:SF19">
    <property type="entry name" value="OS09G0544700 PROTEIN"/>
    <property type="match status" value="1"/>
</dbReference>
<evidence type="ECO:0000313" key="1">
    <source>
        <dbReference type="EMBL" id="WVZ72332.1"/>
    </source>
</evidence>
<reference evidence="1 2" key="1">
    <citation type="submission" date="2024-02" db="EMBL/GenBank/DDBJ databases">
        <title>High-quality chromosome-scale genome assembly of Pensacola bahiagrass (Paspalum notatum Flugge var. saurae).</title>
        <authorList>
            <person name="Vega J.M."/>
            <person name="Podio M."/>
            <person name="Orjuela J."/>
            <person name="Siena L.A."/>
            <person name="Pessino S.C."/>
            <person name="Combes M.C."/>
            <person name="Mariac C."/>
            <person name="Albertini E."/>
            <person name="Pupilli F."/>
            <person name="Ortiz J.P.A."/>
            <person name="Leblanc O."/>
        </authorList>
    </citation>
    <scope>NUCLEOTIDE SEQUENCE [LARGE SCALE GENOMIC DNA]</scope>
    <source>
        <strain evidence="1">R1</strain>
        <tissue evidence="1">Leaf</tissue>
    </source>
</reference>
<dbReference type="EMBL" id="CP144748">
    <property type="protein sequence ID" value="WVZ72332.1"/>
    <property type="molecule type" value="Genomic_DNA"/>
</dbReference>
<name>A0AAQ3TJ27_PASNO</name>
<dbReference type="Proteomes" id="UP001341281">
    <property type="component" value="Chromosome 04"/>
</dbReference>
<dbReference type="AlphaFoldDB" id="A0AAQ3TJ27"/>
<keyword evidence="2" id="KW-1185">Reference proteome</keyword>
<organism evidence="1 2">
    <name type="scientific">Paspalum notatum var. saurae</name>
    <dbReference type="NCBI Taxonomy" id="547442"/>
    <lineage>
        <taxon>Eukaryota</taxon>
        <taxon>Viridiplantae</taxon>
        <taxon>Streptophyta</taxon>
        <taxon>Embryophyta</taxon>
        <taxon>Tracheophyta</taxon>
        <taxon>Spermatophyta</taxon>
        <taxon>Magnoliopsida</taxon>
        <taxon>Liliopsida</taxon>
        <taxon>Poales</taxon>
        <taxon>Poaceae</taxon>
        <taxon>PACMAD clade</taxon>
        <taxon>Panicoideae</taxon>
        <taxon>Andropogonodae</taxon>
        <taxon>Paspaleae</taxon>
        <taxon>Paspalinae</taxon>
        <taxon>Paspalum</taxon>
    </lineage>
</organism>